<dbReference type="PANTHER" id="PTHR45458">
    <property type="entry name" value="SHORT-CHAIN DEHYDROGENASE/REDUCTASE SDR"/>
    <property type="match status" value="1"/>
</dbReference>
<dbReference type="Pfam" id="PF00106">
    <property type="entry name" value="adh_short"/>
    <property type="match status" value="1"/>
</dbReference>
<dbReference type="OrthoDB" id="7289984at2759"/>
<reference evidence="1 2" key="1">
    <citation type="journal article" date="2015" name="Biotechnol. Biofuels">
        <title>Enhanced degradation of softwood versus hardwood by the white-rot fungus Pycnoporus coccineus.</title>
        <authorList>
            <person name="Couturier M."/>
            <person name="Navarro D."/>
            <person name="Chevret D."/>
            <person name="Henrissat B."/>
            <person name="Piumi F."/>
            <person name="Ruiz-Duenas F.J."/>
            <person name="Martinez A.T."/>
            <person name="Grigoriev I.V."/>
            <person name="Riley R."/>
            <person name="Lipzen A."/>
            <person name="Berrin J.G."/>
            <person name="Master E.R."/>
            <person name="Rosso M.N."/>
        </authorList>
    </citation>
    <scope>NUCLEOTIDE SEQUENCE [LARGE SCALE GENOMIC DNA]</scope>
    <source>
        <strain evidence="1 2">BRFM310</strain>
    </source>
</reference>
<dbReference type="Proteomes" id="UP000193067">
    <property type="component" value="Unassembled WGS sequence"/>
</dbReference>
<dbReference type="GO" id="GO:0016616">
    <property type="term" value="F:oxidoreductase activity, acting on the CH-OH group of donors, NAD or NADP as acceptor"/>
    <property type="evidence" value="ECO:0007669"/>
    <property type="project" value="TreeGrafter"/>
</dbReference>
<organism evidence="1 2">
    <name type="scientific">Trametes coccinea (strain BRFM310)</name>
    <name type="common">Pycnoporus coccineus</name>
    <dbReference type="NCBI Taxonomy" id="1353009"/>
    <lineage>
        <taxon>Eukaryota</taxon>
        <taxon>Fungi</taxon>
        <taxon>Dikarya</taxon>
        <taxon>Basidiomycota</taxon>
        <taxon>Agaricomycotina</taxon>
        <taxon>Agaricomycetes</taxon>
        <taxon>Polyporales</taxon>
        <taxon>Polyporaceae</taxon>
        <taxon>Trametes</taxon>
    </lineage>
</organism>
<accession>A0A1Y2IYC3</accession>
<dbReference type="AlphaFoldDB" id="A0A1Y2IYC3"/>
<dbReference type="InterPro" id="IPR036291">
    <property type="entry name" value="NAD(P)-bd_dom_sf"/>
</dbReference>
<sequence>MPSAARPTTWLVTGTSRGIGLEIVRQLVANPSYIVVAALRNPDKAPTLHGLKDTAKGKLHIIQLDVSDFDSIRQSVKQVEPILGNIGLDYLVNNAGVVAHDTAFTLDPEELLSVVRTNTAGPALLSQVLLPFIEKGEKKTILHISSVAGSMQSVPELGVIYGSYSMSKAAYNMLAQKQKIERPDLTIISMCPGHVKTDMNPVHYEIEPEESVQGIIKVITSVKPSDSGKYLRYNGEIIPW</sequence>
<dbReference type="PANTHER" id="PTHR45458:SF1">
    <property type="entry name" value="SHORT CHAIN DEHYDROGENASE"/>
    <property type="match status" value="1"/>
</dbReference>
<dbReference type="CDD" id="cd05325">
    <property type="entry name" value="carb_red_sniffer_like_SDR_c"/>
    <property type="match status" value="1"/>
</dbReference>
<dbReference type="Gene3D" id="3.40.50.720">
    <property type="entry name" value="NAD(P)-binding Rossmann-like Domain"/>
    <property type="match status" value="1"/>
</dbReference>
<dbReference type="EMBL" id="KZ084094">
    <property type="protein sequence ID" value="OSD04962.1"/>
    <property type="molecule type" value="Genomic_DNA"/>
</dbReference>
<dbReference type="InterPro" id="IPR052184">
    <property type="entry name" value="SDR_enzymes"/>
</dbReference>
<evidence type="ECO:0000313" key="1">
    <source>
        <dbReference type="EMBL" id="OSD04962.1"/>
    </source>
</evidence>
<dbReference type="PRINTS" id="PR00081">
    <property type="entry name" value="GDHRDH"/>
</dbReference>
<name>A0A1Y2IYC3_TRAC3</name>
<proteinExistence type="predicted"/>
<keyword evidence="2" id="KW-1185">Reference proteome</keyword>
<gene>
    <name evidence="1" type="ORF">PYCCODRAFT_1269376</name>
</gene>
<evidence type="ECO:0000313" key="2">
    <source>
        <dbReference type="Proteomes" id="UP000193067"/>
    </source>
</evidence>
<dbReference type="SUPFAM" id="SSF51735">
    <property type="entry name" value="NAD(P)-binding Rossmann-fold domains"/>
    <property type="match status" value="1"/>
</dbReference>
<dbReference type="InterPro" id="IPR002347">
    <property type="entry name" value="SDR_fam"/>
</dbReference>
<protein>
    <submittedName>
        <fullName evidence="1">NAD-P-binding protein</fullName>
    </submittedName>
</protein>